<dbReference type="Gene3D" id="3.90.1100.10">
    <property type="match status" value="1"/>
</dbReference>
<evidence type="ECO:0000256" key="2">
    <source>
        <dbReference type="ARBA" id="ARBA00006835"/>
    </source>
</evidence>
<keyword evidence="5 9" id="KW-0548">Nucleotidyltransferase</keyword>
<dbReference type="InterPro" id="IPR007120">
    <property type="entry name" value="DNA-dir_RNAP_su2_dom"/>
</dbReference>
<evidence type="ECO:0000313" key="15">
    <source>
        <dbReference type="EMBL" id="AKZ21098.1"/>
    </source>
</evidence>
<gene>
    <name evidence="9 15" type="primary">rpoB</name>
</gene>
<keyword evidence="15" id="KW-0934">Plastid</keyword>
<dbReference type="InterPro" id="IPR015712">
    <property type="entry name" value="DNA-dir_RNA_pol_su2"/>
</dbReference>
<evidence type="ECO:0000256" key="5">
    <source>
        <dbReference type="ARBA" id="ARBA00022695"/>
    </source>
</evidence>
<evidence type="ECO:0000256" key="10">
    <source>
        <dbReference type="RuleBase" id="RU363031"/>
    </source>
</evidence>
<dbReference type="GO" id="GO:0000428">
    <property type="term" value="C:DNA-directed RNA polymerase complex"/>
    <property type="evidence" value="ECO:0007669"/>
    <property type="project" value="UniProtKB-KW"/>
</dbReference>
<dbReference type="Gene3D" id="2.40.270.10">
    <property type="entry name" value="DNA-directed RNA polymerase, subunit 2, domain 6"/>
    <property type="match status" value="1"/>
</dbReference>
<dbReference type="Gene3D" id="2.40.50.150">
    <property type="match status" value="1"/>
</dbReference>
<dbReference type="InterPro" id="IPR010243">
    <property type="entry name" value="RNA_pol_bsu_bac"/>
</dbReference>
<dbReference type="Pfam" id="PF04560">
    <property type="entry name" value="RNA_pol_Rpb2_7"/>
    <property type="match status" value="1"/>
</dbReference>
<evidence type="ECO:0000259" key="12">
    <source>
        <dbReference type="Pfam" id="PF04560"/>
    </source>
</evidence>
<comment type="subcellular location">
    <subcellularLocation>
        <location evidence="9">Plastid</location>
        <location evidence="9">Chloroplast</location>
    </subcellularLocation>
</comment>
<dbReference type="Gene3D" id="3.90.1110.10">
    <property type="entry name" value="RNA polymerase Rpb2, domain 2"/>
    <property type="match status" value="1"/>
</dbReference>
<dbReference type="Gene3D" id="2.40.50.100">
    <property type="match status" value="1"/>
</dbReference>
<dbReference type="InterPro" id="IPR037034">
    <property type="entry name" value="RNA_pol_Rpb2_2_sf"/>
</dbReference>
<evidence type="ECO:0000256" key="9">
    <source>
        <dbReference type="HAMAP-Rule" id="MF_01321"/>
    </source>
</evidence>
<comment type="similarity">
    <text evidence="2 9 10">Belongs to the RNA polymerase beta chain family.</text>
</comment>
<organism evidence="15">
    <name type="scientific">Prasiola crispa</name>
    <name type="common">Green alga</name>
    <name type="synonym">Ulva crispa</name>
    <dbReference type="NCBI Taxonomy" id="173492"/>
    <lineage>
        <taxon>Eukaryota</taxon>
        <taxon>Viridiplantae</taxon>
        <taxon>Chlorophyta</taxon>
        <taxon>core chlorophytes</taxon>
        <taxon>Trebouxiophyceae</taxon>
        <taxon>Prasiolales</taxon>
        <taxon>Prasiolaceae</taxon>
        <taxon>Prasiola</taxon>
    </lineage>
</organism>
<evidence type="ECO:0000256" key="8">
    <source>
        <dbReference type="ARBA" id="ARBA00048552"/>
    </source>
</evidence>
<dbReference type="InterPro" id="IPR007121">
    <property type="entry name" value="RNA_pol_bsu_CS"/>
</dbReference>
<dbReference type="PROSITE" id="PS01166">
    <property type="entry name" value="RNA_POL_BETA"/>
    <property type="match status" value="1"/>
</dbReference>
<comment type="function">
    <text evidence="1 9 10">DNA-dependent RNA polymerase catalyzes the transcription of DNA into RNA using the four ribonucleoside triphosphates as substrates.</text>
</comment>
<evidence type="ECO:0000256" key="6">
    <source>
        <dbReference type="ARBA" id="ARBA00023163"/>
    </source>
</evidence>
<geneLocation type="chloroplast" evidence="15"/>
<keyword evidence="3 9" id="KW-0240">DNA-directed RNA polymerase</keyword>
<feature type="domain" description="RNA polymerase Rpb2" evidence="13">
    <location>
        <begin position="128"/>
        <end position="324"/>
    </location>
</feature>
<keyword evidence="4 9" id="KW-0808">Transferase</keyword>
<feature type="domain" description="RNA polymerase Rpb2" evidence="12">
    <location>
        <begin position="1946"/>
        <end position="2018"/>
    </location>
</feature>
<evidence type="ECO:0000259" key="14">
    <source>
        <dbReference type="Pfam" id="PF04565"/>
    </source>
</evidence>
<dbReference type="Gene3D" id="3.90.1800.10">
    <property type="entry name" value="RNA polymerase alpha subunit dimerisation domain"/>
    <property type="match status" value="1"/>
</dbReference>
<evidence type="ECO:0000256" key="7">
    <source>
        <dbReference type="ARBA" id="ARBA00026088"/>
    </source>
</evidence>
<reference evidence="15" key="1">
    <citation type="journal article" date="2015" name="Genome Announc.">
        <title>Draft Plastid and Mitochondrial Genome Sequences from Antarctic Alga Prasiola crispa.</title>
        <authorList>
            <person name="Carvalho E.L."/>
            <person name="Wallau Gda L."/>
            <person name="Rangel D.L."/>
            <person name="Machado L.C."/>
            <person name="da Silva A.F."/>
            <person name="da Silva L.F."/>
            <person name="Macedo P.E."/>
            <person name="Pereira A.B."/>
            <person name="Victoria Fde C."/>
            <person name="Boldo J.T."/>
            <person name="Dal Belo C.A."/>
            <person name="Pinto P.M."/>
        </authorList>
    </citation>
    <scope>NUCLEOTIDE SEQUENCE</scope>
</reference>
<feature type="domain" description="DNA-directed RNA polymerase subunit 2 hybrid-binding" evidence="11">
    <location>
        <begin position="1566"/>
        <end position="1944"/>
    </location>
</feature>
<dbReference type="EC" id="2.7.7.6" evidence="9"/>
<evidence type="ECO:0000256" key="3">
    <source>
        <dbReference type="ARBA" id="ARBA00022478"/>
    </source>
</evidence>
<evidence type="ECO:0000256" key="1">
    <source>
        <dbReference type="ARBA" id="ARBA00004026"/>
    </source>
</evidence>
<dbReference type="SUPFAM" id="SSF64484">
    <property type="entry name" value="beta and beta-prime subunits of DNA dependent RNA-polymerase"/>
    <property type="match status" value="2"/>
</dbReference>
<protein>
    <recommendedName>
        <fullName evidence="9">DNA-directed RNA polymerase subunit beta</fullName>
        <ecNumber evidence="9">2.7.7.6</ecNumber>
    </recommendedName>
    <alternativeName>
        <fullName evidence="9">PEP</fullName>
    </alternativeName>
    <alternativeName>
        <fullName evidence="9">Plastid-encoded RNA polymerase subunit beta</fullName>
        <shortName evidence="9">RNA polymerase subunit beta</shortName>
    </alternativeName>
</protein>
<dbReference type="EMBL" id="KR017748">
    <property type="protein sequence ID" value="AKZ21098.1"/>
    <property type="molecule type" value="Genomic_DNA"/>
</dbReference>
<dbReference type="Pfam" id="PF00562">
    <property type="entry name" value="RNA_pol_Rpb2_6"/>
    <property type="match status" value="1"/>
</dbReference>
<name>A0A0R8RX01_PRACR</name>
<keyword evidence="6 9" id="KW-0804">Transcription</keyword>
<dbReference type="GO" id="GO:0003677">
    <property type="term" value="F:DNA binding"/>
    <property type="evidence" value="ECO:0007669"/>
    <property type="project" value="UniProtKB-UniRule"/>
</dbReference>
<dbReference type="HAMAP" id="MF_01321">
    <property type="entry name" value="RNApol_bact_RpoB"/>
    <property type="match status" value="1"/>
</dbReference>
<dbReference type="InterPro" id="IPR007645">
    <property type="entry name" value="RNA_pol_Rpb2_3"/>
</dbReference>
<dbReference type="PANTHER" id="PTHR20856">
    <property type="entry name" value="DNA-DIRECTED RNA POLYMERASE I SUBUNIT 2"/>
    <property type="match status" value="1"/>
</dbReference>
<dbReference type="InterPro" id="IPR007641">
    <property type="entry name" value="RNA_pol_Rpb2_7"/>
</dbReference>
<keyword evidence="15" id="KW-0150">Chloroplast</keyword>
<dbReference type="GO" id="GO:0003899">
    <property type="term" value="F:DNA-directed RNA polymerase activity"/>
    <property type="evidence" value="ECO:0007669"/>
    <property type="project" value="UniProtKB-UniRule"/>
</dbReference>
<dbReference type="Pfam" id="PF04561">
    <property type="entry name" value="RNA_pol_Rpb2_2"/>
    <property type="match status" value="1"/>
</dbReference>
<accession>A0A0R8RX01</accession>
<feature type="domain" description="RNA polymerase Rpb2" evidence="14">
    <location>
        <begin position="380"/>
        <end position="448"/>
    </location>
</feature>
<dbReference type="Pfam" id="PF04565">
    <property type="entry name" value="RNA_pol_Rpb2_3"/>
    <property type="match status" value="1"/>
</dbReference>
<dbReference type="InterPro" id="IPR014724">
    <property type="entry name" value="RNA_pol_RPB2_OB-fold"/>
</dbReference>
<evidence type="ECO:0000256" key="4">
    <source>
        <dbReference type="ARBA" id="ARBA00022679"/>
    </source>
</evidence>
<dbReference type="GO" id="GO:0006351">
    <property type="term" value="P:DNA-templated transcription"/>
    <property type="evidence" value="ECO:0007669"/>
    <property type="project" value="UniProtKB-UniRule"/>
</dbReference>
<sequence>MLLSSYRIPFLIPYFVEMQRKSFLNFLNTGLNYEITKKNPMYVCFKQFKITFYPEAYKLSIPEYTSKTAILKFQTYSSKLYIPVEFTNFTTKELKLQWILLGTLPLMTKRGHFIVNGCPRVIVNQIVRSPGIYYKIISDEKKRKSYYGDLISQRGAWLRLEIDKKKRVWVKIKKSRKIPILIFFKALGISDVKLEQSTKYTNFLEISKQETESIESTDYFHPSSVEDSLIWIYGFVYPEKKEKGQITLKKAKKFLLQKFFSHSTYDLGDSGRNQLNQKFNLKVSKNILVLTPHDLLCAMDYLIKLEQGIGVTDDIDDLKNRRVRTSGELLQNQIGTGFIRLEKFIKNKTENPTFNVSKIFSSKPVDGALREFFGSSPLSQFMDQTNPLAELTHKRRISSLGPGGVSRETAGMQVRGIHASHYGRICPIETPEGRNAGLVNSLTTLARINKQGFIETPFYNVYQGQIQKFGSTALLSATHESQISIAASDLQTNYFYFLPYVNIPARAYGEFQTLGTHKIQYMSVSPIQMISIATSLIPFLEHDDANRALMGSNMQRQAVPLILPERPVVGTGLETRIVSDSGHGIQANTSGIVVYTSSKNIRIKSLFSLESCSSVESLKNFSQVQASRPRSQETLKKTKFLFSQQLNPSLGEAAKILKTPFYVSRKVKLNNFHRFYQVANLPNLIPRDLRKTTQFLDNLQDLKLFESTSYKAPSKQKRNIKNIWVGFTKSNQVKNVVTKNVLDVSNFNKNPTHLENLNFMPCIKSQLIDSQTNGFLLQSKQTLNFFVQNNVLLEKQTLGQTNQHKPKFYTKHKISPEKSFVFKTKSKTKIGLSNTVTLDFDYFFLGFNCINFINTFENSYQSKRPDLNNRNCGFKSKAKNIFYNENFKKISFLNLRQAQQKRKLSKASFSPEVNVDSRPVQFREIYIAKTHFLSLPLRSKIKINTLQLIAIQTDLNLKTNKVYFINSIPYTKNICDMLQMFYIFNKIIPKKPAQLRKKSQKIHWLCKKQNWTSIQPDLIQKNYSGSKFYAGHNIKIHRNVKKKLEFSRTNFSQTLTYTYKKKSSNNFIENTSDFIKGFLKECIELVFTQVFVKKKNLKHIFFFTSVHWENFQNQKSLPIRFSKKTFSSNFFKVSRFTGTLLKKNSILKKKTASKKYYNKNIIKTYSLPYSPDIQNIIFLNKKLKNDFIFQNKIKKSKFYEAGLAKEGLVSKNLRKLFNKVSENYQTKNRMMVFLRKRNKVSSVKFIFGYTTFKTIQTYYYLKNLHIKSSYLYKKNSLYGDKDLYHSISSDILPNVLTKEKLFLKNLPETRGQKKTISQKGLAKQSSFSKHPKSFLSRPIFTSLIYKSKKNYLYYFPFSNRLCPAKQLLAGMEQPVVKFVDAKNSSIYSEVYKTLGLNTLDFGKKNSDLDLKNLKQQEYKIKLFSTQQKFLFTQQKTKYFSIPLFQTNVCPSSISTMEYKLETKSQIPSLFINGKNLKFLRSKSGGFFHTTQALLTLAEKKKNIHTINLTNINLPKKKIQKKDTVNQSLKNKRKNCLPKLVSSSKLIHSSLNLFDSWGKVSPTFKTQNYTLGPYQHSNQNTCLHQVPLVSDGEWIQKGDLITDGSASVGGELALGKSISVAYMPWEGYNFEDAILVSERLIYDDLYTSIHIEKYTTEISDTQYGREQITASINVPVKQLFNLDKDGIVKFGTWVNQGDILVGKLTPIRERKLSGHEKLLSDVLGMKKNVSVVKDTSLRVPKYISGRVVHIERLENENISSNNLSITPSRVHIYIAEKKKVQVGDKMSGRHGNKGIISKILPRQDMPYLADGTPIDMVLNPLGVPSRMNVGQIFECLLGLAAKELNQQFKISCFDEMNGAEASRSFTYSKLFEARVKTGKRWLFHPDSPGKMKLFDGRTGECFHQNVTVGKPYMLKLIHLVDEKIHARSTGPYSLVTQQPVRGRSKQGGQRLGEMEVWALEGFGAAYTLQELLTMKSDDIEARHQVIQAILERKSIAIGTPESFKVLLLELQSLCLHIGVYSISNTGNRQRINSNYLF</sequence>
<dbReference type="InterPro" id="IPR037033">
    <property type="entry name" value="DNA-dir_RNAP_su2_hyb_sf"/>
</dbReference>
<dbReference type="CDD" id="cd00653">
    <property type="entry name" value="RNA_pol_B_RPB2"/>
    <property type="match status" value="1"/>
</dbReference>
<evidence type="ECO:0000259" key="11">
    <source>
        <dbReference type="Pfam" id="PF00562"/>
    </source>
</evidence>
<dbReference type="GO" id="GO:0009507">
    <property type="term" value="C:chloroplast"/>
    <property type="evidence" value="ECO:0007669"/>
    <property type="project" value="UniProtKB-SubCell"/>
</dbReference>
<dbReference type="InterPro" id="IPR007642">
    <property type="entry name" value="RNA_pol_Rpb2_2"/>
</dbReference>
<evidence type="ECO:0000259" key="13">
    <source>
        <dbReference type="Pfam" id="PF04561"/>
    </source>
</evidence>
<comment type="subunit">
    <text evidence="7 9 10">In plastids the minimal PEP RNA polymerase catalytic core is composed of four subunits: alpha, beta, beta', and beta''. When a (nuclear-encoded) sigma factor is associated with the core the holoenzyme is formed, which can initiate transcription.</text>
</comment>
<dbReference type="GO" id="GO:0032549">
    <property type="term" value="F:ribonucleoside binding"/>
    <property type="evidence" value="ECO:0007669"/>
    <property type="project" value="InterPro"/>
</dbReference>
<proteinExistence type="inferred from homology"/>
<comment type="catalytic activity">
    <reaction evidence="8 9 10">
        <text>RNA(n) + a ribonucleoside 5'-triphosphate = RNA(n+1) + diphosphate</text>
        <dbReference type="Rhea" id="RHEA:21248"/>
        <dbReference type="Rhea" id="RHEA-COMP:14527"/>
        <dbReference type="Rhea" id="RHEA-COMP:17342"/>
        <dbReference type="ChEBI" id="CHEBI:33019"/>
        <dbReference type="ChEBI" id="CHEBI:61557"/>
        <dbReference type="ChEBI" id="CHEBI:140395"/>
        <dbReference type="EC" id="2.7.7.6"/>
    </reaction>
</comment>